<comment type="caution">
    <text evidence="1">The sequence shown here is derived from an EMBL/GenBank/DDBJ whole genome shotgun (WGS) entry which is preliminary data.</text>
</comment>
<dbReference type="EMBL" id="BAABHO010000034">
    <property type="protein sequence ID" value="GAA4798956.1"/>
    <property type="molecule type" value="Genomic_DNA"/>
</dbReference>
<keyword evidence="2" id="KW-1185">Reference proteome</keyword>
<dbReference type="Proteomes" id="UP001500928">
    <property type="component" value="Unassembled WGS sequence"/>
</dbReference>
<evidence type="ECO:0000313" key="1">
    <source>
        <dbReference type="EMBL" id="GAA4798956.1"/>
    </source>
</evidence>
<name>A0ABP9BQF4_9PSEU</name>
<dbReference type="Gene3D" id="1.10.260.40">
    <property type="entry name" value="lambda repressor-like DNA-binding domains"/>
    <property type="match status" value="1"/>
</dbReference>
<gene>
    <name evidence="1" type="ORF">GCM10023200_39780</name>
</gene>
<reference evidence="2" key="1">
    <citation type="journal article" date="2019" name="Int. J. Syst. Evol. Microbiol.">
        <title>The Global Catalogue of Microorganisms (GCM) 10K type strain sequencing project: providing services to taxonomists for standard genome sequencing and annotation.</title>
        <authorList>
            <consortium name="The Broad Institute Genomics Platform"/>
            <consortium name="The Broad Institute Genome Sequencing Center for Infectious Disease"/>
            <person name="Wu L."/>
            <person name="Ma J."/>
        </authorList>
    </citation>
    <scope>NUCLEOTIDE SEQUENCE [LARGE SCALE GENOMIC DNA]</scope>
    <source>
        <strain evidence="2">JCM 17979</strain>
    </source>
</reference>
<protein>
    <submittedName>
        <fullName evidence="1">Uncharacterized protein</fullName>
    </submittedName>
</protein>
<evidence type="ECO:0000313" key="2">
    <source>
        <dbReference type="Proteomes" id="UP001500928"/>
    </source>
</evidence>
<accession>A0ABP9BQF4</accession>
<dbReference type="RefSeq" id="WP_345419107.1">
    <property type="nucleotide sequence ID" value="NZ_BAABHO010000034.1"/>
</dbReference>
<proteinExistence type="predicted"/>
<organism evidence="1 2">
    <name type="scientific">Actinomycetospora chlora</name>
    <dbReference type="NCBI Taxonomy" id="663608"/>
    <lineage>
        <taxon>Bacteria</taxon>
        <taxon>Bacillati</taxon>
        <taxon>Actinomycetota</taxon>
        <taxon>Actinomycetes</taxon>
        <taxon>Pseudonocardiales</taxon>
        <taxon>Pseudonocardiaceae</taxon>
        <taxon>Actinomycetospora</taxon>
    </lineage>
</organism>
<sequence>MAFAARLDVLLAEVPVVPGGTARFGTEDVVRAVAAAVDGGPGREARDVARAWLAAARGPQGPSPVDDRPALAALGALFRVPPEYFSDDAVARAVQQGLRVAREAGRRGFTVVGPCRTRPLPPAAVADITANLLRVPDDDRDVL</sequence>
<dbReference type="InterPro" id="IPR010982">
    <property type="entry name" value="Lambda_DNA-bd_dom_sf"/>
</dbReference>